<comment type="similarity">
    <text evidence="2 7">Belongs to the major facilitator superfamily. Sugar transporter (TC 2.A.1.1) family.</text>
</comment>
<feature type="transmembrane region" description="Helical" evidence="8">
    <location>
        <begin position="224"/>
        <end position="241"/>
    </location>
</feature>
<evidence type="ECO:0000256" key="7">
    <source>
        <dbReference type="RuleBase" id="RU003346"/>
    </source>
</evidence>
<feature type="transmembrane region" description="Helical" evidence="8">
    <location>
        <begin position="186"/>
        <end position="212"/>
    </location>
</feature>
<feature type="transmembrane region" description="Helical" evidence="8">
    <location>
        <begin position="370"/>
        <end position="392"/>
    </location>
</feature>
<dbReference type="GO" id="GO:0016020">
    <property type="term" value="C:membrane"/>
    <property type="evidence" value="ECO:0007669"/>
    <property type="project" value="UniProtKB-SubCell"/>
</dbReference>
<reference evidence="10 11" key="1">
    <citation type="submission" date="2018-07" db="EMBL/GenBank/DDBJ databases">
        <title>The complete nuclear genome of the prasinophyte Chloropicon primus (CCMP1205).</title>
        <authorList>
            <person name="Pombert J.-F."/>
            <person name="Otis C."/>
            <person name="Turmel M."/>
            <person name="Lemieux C."/>
        </authorList>
    </citation>
    <scope>NUCLEOTIDE SEQUENCE [LARGE SCALE GENOMIC DNA]</scope>
    <source>
        <strain evidence="10 11">CCMP1205</strain>
    </source>
</reference>
<evidence type="ECO:0000256" key="1">
    <source>
        <dbReference type="ARBA" id="ARBA00004141"/>
    </source>
</evidence>
<keyword evidence="5 8" id="KW-1133">Transmembrane helix</keyword>
<dbReference type="InterPro" id="IPR005829">
    <property type="entry name" value="Sugar_transporter_CS"/>
</dbReference>
<dbReference type="Gene3D" id="1.20.1250.20">
    <property type="entry name" value="MFS general substrate transporter like domains"/>
    <property type="match status" value="1"/>
</dbReference>
<dbReference type="InterPro" id="IPR050360">
    <property type="entry name" value="MFS_Sugar_Transporters"/>
</dbReference>
<feature type="transmembrane region" description="Helical" evidence="8">
    <location>
        <begin position="153"/>
        <end position="174"/>
    </location>
</feature>
<dbReference type="PROSITE" id="PS50850">
    <property type="entry name" value="MFS"/>
    <property type="match status" value="1"/>
</dbReference>
<evidence type="ECO:0000256" key="6">
    <source>
        <dbReference type="ARBA" id="ARBA00023136"/>
    </source>
</evidence>
<dbReference type="Proteomes" id="UP000316726">
    <property type="component" value="Chromosome 9"/>
</dbReference>
<feature type="transmembrane region" description="Helical" evidence="8">
    <location>
        <begin position="40"/>
        <end position="57"/>
    </location>
</feature>
<keyword evidence="6 8" id="KW-0472">Membrane</keyword>
<dbReference type="GO" id="GO:0005351">
    <property type="term" value="F:carbohydrate:proton symporter activity"/>
    <property type="evidence" value="ECO:0007669"/>
    <property type="project" value="TreeGrafter"/>
</dbReference>
<dbReference type="AlphaFoldDB" id="A0A5B8MS62"/>
<keyword evidence="3 7" id="KW-0813">Transport</keyword>
<sequence length="535" mass="58652">MSVQEMKKMDAMDIVSARSLGSLQHVEDLFEGKKQKLTRYAVAAVVIGATAGFLFGFDQNVMNAILPEDDFRTQMGMPFAPDTCGTGEKDPLWVSNRLGLVNSLYPIGCAVSAPFAGALNDRFGRYKTLWLGMLVFFVGAALQTGAIDYGMLMAGRMIAGVSVGVLASVVPVYISEIAPHHLRGGLGTTFQLGITTGALFATIWCPIMQAVIPKEADYTWRIEVGLQLVIALVMAIAMIGIPESPRWLFKSGQTEKAREVLSRLRGEAGSEVTEAEMREIESEVEVEKSMTSSFADLFSSKVRLATMVALAVPIMQQLTGINVFMTFSVTIFNDMCLNGLGVAIAQNATNWVASWITVFWLGNRLGRKRGLVYTSCAIFVILLAVCIPGFIIDPVTKPLAYGIVVLSCLYCACFQFAWGPNGWIIPNEVFPLRLRGKGTGLATFDNFAFTFIVTYTTPIGVSTIGFIPLMFIYAILNLIGIPLLWFLLPETNNVPLEEMEAKFDLPMKEYIKQNATDLRRRKNVAAEVESPEGKL</sequence>
<dbReference type="PANTHER" id="PTHR48022">
    <property type="entry name" value="PLASTIDIC GLUCOSE TRANSPORTER 4"/>
    <property type="match status" value="1"/>
</dbReference>
<dbReference type="Pfam" id="PF00083">
    <property type="entry name" value="Sugar_tr"/>
    <property type="match status" value="1"/>
</dbReference>
<gene>
    <name evidence="10" type="ORF">A3770_09p56350</name>
</gene>
<feature type="transmembrane region" description="Helical" evidence="8">
    <location>
        <begin position="344"/>
        <end position="363"/>
    </location>
</feature>
<feature type="transmembrane region" description="Helical" evidence="8">
    <location>
        <begin position="98"/>
        <end position="117"/>
    </location>
</feature>
<dbReference type="SUPFAM" id="SSF103473">
    <property type="entry name" value="MFS general substrate transporter"/>
    <property type="match status" value="1"/>
</dbReference>
<feature type="transmembrane region" description="Helical" evidence="8">
    <location>
        <begin position="466"/>
        <end position="488"/>
    </location>
</feature>
<feature type="transmembrane region" description="Helical" evidence="8">
    <location>
        <begin position="398"/>
        <end position="418"/>
    </location>
</feature>
<dbReference type="InterPro" id="IPR005828">
    <property type="entry name" value="MFS_sugar_transport-like"/>
</dbReference>
<organism evidence="10 11">
    <name type="scientific">Chloropicon primus</name>
    <dbReference type="NCBI Taxonomy" id="1764295"/>
    <lineage>
        <taxon>Eukaryota</taxon>
        <taxon>Viridiplantae</taxon>
        <taxon>Chlorophyta</taxon>
        <taxon>Chloropicophyceae</taxon>
        <taxon>Chloropicales</taxon>
        <taxon>Chloropicaceae</taxon>
        <taxon>Chloropicon</taxon>
    </lineage>
</organism>
<dbReference type="InterPro" id="IPR020846">
    <property type="entry name" value="MFS_dom"/>
</dbReference>
<dbReference type="FunFam" id="1.20.1250.20:FF:000134">
    <property type="entry name" value="MFS sugar transporter protein"/>
    <property type="match status" value="1"/>
</dbReference>
<dbReference type="InterPro" id="IPR003663">
    <property type="entry name" value="Sugar/inositol_transpt"/>
</dbReference>
<dbReference type="PANTHER" id="PTHR48022:SF2">
    <property type="entry name" value="PLASTIDIC GLUCOSE TRANSPORTER 4"/>
    <property type="match status" value="1"/>
</dbReference>
<dbReference type="InterPro" id="IPR036259">
    <property type="entry name" value="MFS_trans_sf"/>
</dbReference>
<proteinExistence type="inferred from homology"/>
<feature type="transmembrane region" description="Helical" evidence="8">
    <location>
        <begin position="308"/>
        <end position="332"/>
    </location>
</feature>
<comment type="subcellular location">
    <subcellularLocation>
        <location evidence="1">Membrane</location>
        <topology evidence="1">Multi-pass membrane protein</topology>
    </subcellularLocation>
</comment>
<evidence type="ECO:0000256" key="5">
    <source>
        <dbReference type="ARBA" id="ARBA00022989"/>
    </source>
</evidence>
<evidence type="ECO:0000256" key="3">
    <source>
        <dbReference type="ARBA" id="ARBA00022448"/>
    </source>
</evidence>
<dbReference type="EMBL" id="CP031042">
    <property type="protein sequence ID" value="QDZ23117.1"/>
    <property type="molecule type" value="Genomic_DNA"/>
</dbReference>
<dbReference type="OrthoDB" id="5296287at2759"/>
<feature type="transmembrane region" description="Helical" evidence="8">
    <location>
        <begin position="129"/>
        <end position="147"/>
    </location>
</feature>
<feature type="transmembrane region" description="Helical" evidence="8">
    <location>
        <begin position="439"/>
        <end position="460"/>
    </location>
</feature>
<keyword evidence="4 8" id="KW-0812">Transmembrane</keyword>
<evidence type="ECO:0000256" key="8">
    <source>
        <dbReference type="SAM" id="Phobius"/>
    </source>
</evidence>
<name>A0A5B8MS62_9CHLO</name>
<protein>
    <submittedName>
        <fullName evidence="10">MFS general substrate transporter</fullName>
    </submittedName>
</protein>
<dbReference type="PROSITE" id="PS00217">
    <property type="entry name" value="SUGAR_TRANSPORT_2"/>
    <property type="match status" value="1"/>
</dbReference>
<evidence type="ECO:0000256" key="4">
    <source>
        <dbReference type="ARBA" id="ARBA00022692"/>
    </source>
</evidence>
<keyword evidence="11" id="KW-1185">Reference proteome</keyword>
<dbReference type="STRING" id="1764295.A0A5B8MS62"/>
<evidence type="ECO:0000259" key="9">
    <source>
        <dbReference type="PROSITE" id="PS50850"/>
    </source>
</evidence>
<feature type="domain" description="Major facilitator superfamily (MFS) profile" evidence="9">
    <location>
        <begin position="44"/>
        <end position="492"/>
    </location>
</feature>
<dbReference type="NCBIfam" id="TIGR00879">
    <property type="entry name" value="SP"/>
    <property type="match status" value="1"/>
</dbReference>
<dbReference type="PRINTS" id="PR00171">
    <property type="entry name" value="SUGRTRNSPORT"/>
</dbReference>
<evidence type="ECO:0000313" key="10">
    <source>
        <dbReference type="EMBL" id="QDZ23117.1"/>
    </source>
</evidence>
<accession>A0A5B8MS62</accession>
<evidence type="ECO:0000256" key="2">
    <source>
        <dbReference type="ARBA" id="ARBA00010992"/>
    </source>
</evidence>
<evidence type="ECO:0000313" key="11">
    <source>
        <dbReference type="Proteomes" id="UP000316726"/>
    </source>
</evidence>